<feature type="coiled-coil region" evidence="7">
    <location>
        <begin position="118"/>
        <end position="167"/>
    </location>
</feature>
<comment type="similarity">
    <text evidence="2 6">Belongs to the RRF family.</text>
</comment>
<evidence type="ECO:0000256" key="6">
    <source>
        <dbReference type="HAMAP-Rule" id="MF_00040"/>
    </source>
</evidence>
<dbReference type="FunFam" id="3.30.1360.40:FF:000001">
    <property type="entry name" value="Ribosome-recycling factor"/>
    <property type="match status" value="1"/>
</dbReference>
<comment type="function">
    <text evidence="5 6">Responsible for the release of ribosomes from messenger RNA at the termination of protein biosynthesis. May increase the efficiency of translation by recycling ribosomes from one round of translation to another.</text>
</comment>
<dbReference type="SUPFAM" id="SSF55194">
    <property type="entry name" value="Ribosome recycling factor, RRF"/>
    <property type="match status" value="1"/>
</dbReference>
<keyword evidence="4 6" id="KW-0648">Protein biosynthesis</keyword>
<comment type="subcellular location">
    <subcellularLocation>
        <location evidence="1 6">Cytoplasm</location>
    </subcellularLocation>
</comment>
<dbReference type="Proteomes" id="UP000019433">
    <property type="component" value="Chromosome"/>
</dbReference>
<evidence type="ECO:0000313" key="10">
    <source>
        <dbReference type="Proteomes" id="UP000019433"/>
    </source>
</evidence>
<dbReference type="NCBIfam" id="TIGR00496">
    <property type="entry name" value="frr"/>
    <property type="match status" value="1"/>
</dbReference>
<dbReference type="GO" id="GO:0005737">
    <property type="term" value="C:cytoplasm"/>
    <property type="evidence" value="ECO:0007669"/>
    <property type="project" value="UniProtKB-SubCell"/>
</dbReference>
<reference evidence="9 10" key="1">
    <citation type="journal article" date="2014" name="Syst. Appl. Microbiol.">
        <title>Evidence for the existence of two new members of the family Chlamydiaceae and proposal of Chlamydia avium sp. nov. and Chlamydia gallinacea sp. nov.</title>
        <authorList>
            <person name="Sachse K."/>
            <person name="Laroucau K."/>
            <person name="Riege K."/>
            <person name="Wehner S."/>
            <person name="Dilcher M."/>
            <person name="Creasy H.H."/>
            <person name="Weidmann M."/>
            <person name="Myers G."/>
            <person name="Vorimore F."/>
            <person name="Vicari N."/>
            <person name="Magnino S."/>
            <person name="Liebler-Tenorio E."/>
            <person name="Ruettger A."/>
            <person name="Bavoil P.M."/>
            <person name="Hufert F.T."/>
            <person name="Rossello-Mora R."/>
            <person name="Marz M."/>
        </authorList>
    </citation>
    <scope>NUCLEOTIDE SEQUENCE [LARGE SCALE GENOMIC DNA]</scope>
    <source>
        <strain evidence="9 10">10DC88</strain>
    </source>
</reference>
<dbReference type="InterPro" id="IPR036191">
    <property type="entry name" value="RRF_sf"/>
</dbReference>
<dbReference type="HAMAP" id="MF_00040">
    <property type="entry name" value="RRF"/>
    <property type="match status" value="1"/>
</dbReference>
<sequence length="186" mass="21057">MERMLNMSILQDTEKKMDAASDFFHKEVKAFRTGKAHPALVETVNIDVYGTTMRLADIATISVADTRQLVISPYDANNVSAISKGIIAANLNLQPNVEGTLIRIKIPEPTTEYRNEIVKQLRRKCEEAKVSIRNIRREANDKLKKSVDLTEDAVKGMEKKIQELTDKFCKHIDDITKQKEADILSL</sequence>
<dbReference type="InterPro" id="IPR002661">
    <property type="entry name" value="Ribosome_recyc_fac"/>
</dbReference>
<evidence type="ECO:0000259" key="8">
    <source>
        <dbReference type="Pfam" id="PF01765"/>
    </source>
</evidence>
<feature type="domain" description="Ribosome recycling factor" evidence="8">
    <location>
        <begin position="25"/>
        <end position="184"/>
    </location>
</feature>
<proteinExistence type="inferred from homology"/>
<dbReference type="CDD" id="cd00520">
    <property type="entry name" value="RRF"/>
    <property type="match status" value="1"/>
</dbReference>
<name>W8K1J0_9CHLA</name>
<evidence type="ECO:0000256" key="7">
    <source>
        <dbReference type="SAM" id="Coils"/>
    </source>
</evidence>
<dbReference type="InterPro" id="IPR023584">
    <property type="entry name" value="Ribosome_recyc_fac_dom"/>
</dbReference>
<dbReference type="PANTHER" id="PTHR20982:SF3">
    <property type="entry name" value="MITOCHONDRIAL RIBOSOME RECYCLING FACTOR PSEUDO 1"/>
    <property type="match status" value="1"/>
</dbReference>
<dbReference type="eggNOG" id="COG0233">
    <property type="taxonomic scope" value="Bacteria"/>
</dbReference>
<accession>W8K1J0</accession>
<dbReference type="GO" id="GO:0043023">
    <property type="term" value="F:ribosomal large subunit binding"/>
    <property type="evidence" value="ECO:0007669"/>
    <property type="project" value="TreeGrafter"/>
</dbReference>
<dbReference type="PATRIC" id="fig|1229831.3.peg.841"/>
<dbReference type="HOGENOM" id="CLU_073981_2_1_0"/>
<dbReference type="STRING" id="1229831.M832_08430"/>
<evidence type="ECO:0000313" key="9">
    <source>
        <dbReference type="EMBL" id="AHK63692.1"/>
    </source>
</evidence>
<evidence type="ECO:0000256" key="1">
    <source>
        <dbReference type="ARBA" id="ARBA00004496"/>
    </source>
</evidence>
<dbReference type="PANTHER" id="PTHR20982">
    <property type="entry name" value="RIBOSOME RECYCLING FACTOR"/>
    <property type="match status" value="1"/>
</dbReference>
<evidence type="ECO:0000256" key="3">
    <source>
        <dbReference type="ARBA" id="ARBA00022490"/>
    </source>
</evidence>
<dbReference type="KEGG" id="cav:M832_08430"/>
<dbReference type="EMBL" id="CP006571">
    <property type="protein sequence ID" value="AHK63692.1"/>
    <property type="molecule type" value="Genomic_DNA"/>
</dbReference>
<gene>
    <name evidence="6 9" type="primary">frr</name>
    <name evidence="9" type="ORF">M832_08430</name>
</gene>
<organism evidence="9 10">
    <name type="scientific">Chlamydia avium 10DC88</name>
    <dbReference type="NCBI Taxonomy" id="1229831"/>
    <lineage>
        <taxon>Bacteria</taxon>
        <taxon>Pseudomonadati</taxon>
        <taxon>Chlamydiota</taxon>
        <taxon>Chlamydiia</taxon>
        <taxon>Chlamydiales</taxon>
        <taxon>Chlamydiaceae</taxon>
        <taxon>Chlamydia/Chlamydophila group</taxon>
        <taxon>Chlamydia</taxon>
    </lineage>
</organism>
<evidence type="ECO:0000256" key="4">
    <source>
        <dbReference type="ARBA" id="ARBA00022917"/>
    </source>
</evidence>
<evidence type="ECO:0000256" key="5">
    <source>
        <dbReference type="ARBA" id="ARBA00025050"/>
    </source>
</evidence>
<dbReference type="Gene3D" id="3.30.1360.40">
    <property type="match status" value="1"/>
</dbReference>
<dbReference type="FunFam" id="1.10.132.20:FF:000001">
    <property type="entry name" value="Ribosome-recycling factor"/>
    <property type="match status" value="1"/>
</dbReference>
<evidence type="ECO:0000256" key="2">
    <source>
        <dbReference type="ARBA" id="ARBA00005912"/>
    </source>
</evidence>
<dbReference type="GO" id="GO:0006415">
    <property type="term" value="P:translational termination"/>
    <property type="evidence" value="ECO:0007669"/>
    <property type="project" value="UniProtKB-UniRule"/>
</dbReference>
<dbReference type="Pfam" id="PF01765">
    <property type="entry name" value="RRF"/>
    <property type="match status" value="1"/>
</dbReference>
<keyword evidence="3 6" id="KW-0963">Cytoplasm</keyword>
<dbReference type="AlphaFoldDB" id="W8K1J0"/>
<dbReference type="Gene3D" id="1.10.132.20">
    <property type="entry name" value="Ribosome-recycling factor"/>
    <property type="match status" value="1"/>
</dbReference>
<protein>
    <recommendedName>
        <fullName evidence="6">Ribosome-recycling factor</fullName>
        <shortName evidence="6">RRF</shortName>
    </recommendedName>
    <alternativeName>
        <fullName evidence="6">Ribosome-releasing factor</fullName>
    </alternativeName>
</protein>
<keyword evidence="7" id="KW-0175">Coiled coil</keyword>